<evidence type="ECO:0000313" key="1">
    <source>
        <dbReference type="EMBL" id="OCH90371.1"/>
    </source>
</evidence>
<sequence length="433" mass="49517">MIQDPTSPKLAPELFDIVIDFLHDDHVTLHNCSLTCRAWLPSCRFHLFRSVSTPAEGGSLHALNRLIKRSPYISQYIKELSVELSVESEILPFVSIAGHLEAVEVLDIKYNSSTLEKIRPADLTGIEPVRTLKMSGLTDSATIITVFINFFTVFRHVQELWLDTDLCYTYPILEKYNFDSLANSLAALHLRRIQASDTALEVLLPCLRLRPMDDVVEFRVVRESMSPRYDQISEALPFMAQSLEGFVLNFINDRRRDPDDLVVAANDSFKACPLLERLVLYIKCRDINHFADQFQCITDTQIRYIDLIIGIHDDIEHLQCMQDLVGVLEDTSHFSLLHHLSITLRPNQPDLMVEDVRKRMPEFLTPNIFDGLRVRGVMVTLKLTNDNTPIRWTKHHTGLALNSCRPLIYSPIVPFHGVAMADLIPTICLPHRH</sequence>
<reference evidence="1 2" key="1">
    <citation type="submission" date="2016-07" db="EMBL/GenBank/DDBJ databases">
        <title>Draft genome of the white-rot fungus Obba rivulosa 3A-2.</title>
        <authorList>
            <consortium name="DOE Joint Genome Institute"/>
            <person name="Miettinen O."/>
            <person name="Riley R."/>
            <person name="Acob R."/>
            <person name="Barry K."/>
            <person name="Cullen D."/>
            <person name="De Vries R."/>
            <person name="Hainaut M."/>
            <person name="Hatakka A."/>
            <person name="Henrissat B."/>
            <person name="Hilden K."/>
            <person name="Kuo R."/>
            <person name="Labutti K."/>
            <person name="Lipzen A."/>
            <person name="Makela M.R."/>
            <person name="Sandor L."/>
            <person name="Spatafora J.W."/>
            <person name="Grigoriev I.V."/>
            <person name="Hibbett D.S."/>
        </authorList>
    </citation>
    <scope>NUCLEOTIDE SEQUENCE [LARGE SCALE GENOMIC DNA]</scope>
    <source>
        <strain evidence="1 2">3A-2</strain>
    </source>
</reference>
<dbReference type="AlphaFoldDB" id="A0A8E2DKT3"/>
<keyword evidence="2" id="KW-1185">Reference proteome</keyword>
<name>A0A8E2DKT3_9APHY</name>
<dbReference type="OrthoDB" id="2724825at2759"/>
<proteinExistence type="predicted"/>
<organism evidence="1 2">
    <name type="scientific">Obba rivulosa</name>
    <dbReference type="NCBI Taxonomy" id="1052685"/>
    <lineage>
        <taxon>Eukaryota</taxon>
        <taxon>Fungi</taxon>
        <taxon>Dikarya</taxon>
        <taxon>Basidiomycota</taxon>
        <taxon>Agaricomycotina</taxon>
        <taxon>Agaricomycetes</taxon>
        <taxon>Polyporales</taxon>
        <taxon>Gelatoporiaceae</taxon>
        <taxon>Obba</taxon>
    </lineage>
</organism>
<evidence type="ECO:0008006" key="3">
    <source>
        <dbReference type="Google" id="ProtNLM"/>
    </source>
</evidence>
<dbReference type="EMBL" id="KV722405">
    <property type="protein sequence ID" value="OCH90371.1"/>
    <property type="molecule type" value="Genomic_DNA"/>
</dbReference>
<gene>
    <name evidence="1" type="ORF">OBBRIDRAFT_825968</name>
</gene>
<dbReference type="Proteomes" id="UP000250043">
    <property type="component" value="Unassembled WGS sequence"/>
</dbReference>
<protein>
    <recommendedName>
        <fullName evidence="3">F-box domain-containing protein</fullName>
    </recommendedName>
</protein>
<evidence type="ECO:0000313" key="2">
    <source>
        <dbReference type="Proteomes" id="UP000250043"/>
    </source>
</evidence>
<accession>A0A8E2DKT3</accession>